<feature type="compositionally biased region" description="Basic and acidic residues" evidence="1">
    <location>
        <begin position="87"/>
        <end position="105"/>
    </location>
</feature>
<comment type="caution">
    <text evidence="2">The sequence shown here is derived from an EMBL/GenBank/DDBJ whole genome shotgun (WGS) entry which is preliminary data.</text>
</comment>
<organism evidence="2 3">
    <name type="scientific">Lunasporangiospora selenospora</name>
    <dbReference type="NCBI Taxonomy" id="979761"/>
    <lineage>
        <taxon>Eukaryota</taxon>
        <taxon>Fungi</taxon>
        <taxon>Fungi incertae sedis</taxon>
        <taxon>Mucoromycota</taxon>
        <taxon>Mortierellomycotina</taxon>
        <taxon>Mortierellomycetes</taxon>
        <taxon>Mortierellales</taxon>
        <taxon>Mortierellaceae</taxon>
        <taxon>Lunasporangiospora</taxon>
    </lineage>
</organism>
<evidence type="ECO:0000256" key="1">
    <source>
        <dbReference type="SAM" id="MobiDB-lite"/>
    </source>
</evidence>
<protein>
    <submittedName>
        <fullName evidence="2">Uncharacterized protein</fullName>
    </submittedName>
</protein>
<gene>
    <name evidence="2" type="ORF">BGW38_010459</name>
</gene>
<dbReference type="AlphaFoldDB" id="A0A9P6ERI6"/>
<evidence type="ECO:0000313" key="2">
    <source>
        <dbReference type="EMBL" id="KAF9534105.1"/>
    </source>
</evidence>
<reference evidence="2" key="1">
    <citation type="journal article" date="2020" name="Fungal Divers.">
        <title>Resolving the Mortierellaceae phylogeny through synthesis of multi-gene phylogenetics and phylogenomics.</title>
        <authorList>
            <person name="Vandepol N."/>
            <person name="Liber J."/>
            <person name="Desiro A."/>
            <person name="Na H."/>
            <person name="Kennedy M."/>
            <person name="Barry K."/>
            <person name="Grigoriev I.V."/>
            <person name="Miller A.N."/>
            <person name="O'Donnell K."/>
            <person name="Stajich J.E."/>
            <person name="Bonito G."/>
        </authorList>
    </citation>
    <scope>NUCLEOTIDE SEQUENCE</scope>
    <source>
        <strain evidence="2">KOD1015</strain>
    </source>
</reference>
<feature type="non-terminal residue" evidence="2">
    <location>
        <position position="1"/>
    </location>
</feature>
<proteinExistence type="predicted"/>
<sequence>YMASPSSSSSSSSSSELPSHHRYSYAPGERSASMGHTSQGHGHGHGHGSQSDNMGMDTSMGLERASSMDVAMTPPSPQSTPQTPTKYRFDPIQDCIQRQREEATL</sequence>
<keyword evidence="3" id="KW-1185">Reference proteome</keyword>
<evidence type="ECO:0000313" key="3">
    <source>
        <dbReference type="Proteomes" id="UP000780801"/>
    </source>
</evidence>
<accession>A0A9P6ERI6</accession>
<feature type="region of interest" description="Disordered" evidence="1">
    <location>
        <begin position="1"/>
        <end position="105"/>
    </location>
</feature>
<dbReference type="EMBL" id="JAABOA010008480">
    <property type="protein sequence ID" value="KAF9534105.1"/>
    <property type="molecule type" value="Genomic_DNA"/>
</dbReference>
<dbReference type="Proteomes" id="UP000780801">
    <property type="component" value="Unassembled WGS sequence"/>
</dbReference>
<name>A0A9P6ERI6_9FUNG</name>
<feature type="compositionally biased region" description="Low complexity" evidence="1">
    <location>
        <begin position="1"/>
        <end position="15"/>
    </location>
</feature>